<dbReference type="Pfam" id="PF13855">
    <property type="entry name" value="LRR_8"/>
    <property type="match status" value="1"/>
</dbReference>
<comment type="caution">
    <text evidence="4">The sequence shown here is derived from an EMBL/GenBank/DDBJ whole genome shotgun (WGS) entry which is preliminary data.</text>
</comment>
<feature type="non-terminal residue" evidence="4">
    <location>
        <position position="1"/>
    </location>
</feature>
<dbReference type="SUPFAM" id="SSF52058">
    <property type="entry name" value="L domain-like"/>
    <property type="match status" value="1"/>
</dbReference>
<keyword evidence="1" id="KW-0433">Leucine-rich repeat</keyword>
<feature type="compositionally biased region" description="Basic and acidic residues" evidence="3">
    <location>
        <begin position="1"/>
        <end position="10"/>
    </location>
</feature>
<dbReference type="PANTHER" id="PTHR48051:SF54">
    <property type="entry name" value="LEUCINE-RICH REPEAT-CONTAINING PROTEIN"/>
    <property type="match status" value="1"/>
</dbReference>
<evidence type="ECO:0000256" key="2">
    <source>
        <dbReference type="ARBA" id="ARBA00022737"/>
    </source>
</evidence>
<protein>
    <recommendedName>
        <fullName evidence="6">CCR4-NOT transcription complex subunit 6-like</fullName>
    </recommendedName>
</protein>
<dbReference type="Gene3D" id="3.80.10.10">
    <property type="entry name" value="Ribonuclease Inhibitor"/>
    <property type="match status" value="1"/>
</dbReference>
<dbReference type="PROSITE" id="PS51450">
    <property type="entry name" value="LRR"/>
    <property type="match status" value="1"/>
</dbReference>
<evidence type="ECO:0000313" key="4">
    <source>
        <dbReference type="EMBL" id="KAF2901200.1"/>
    </source>
</evidence>
<dbReference type="InterPro" id="IPR050216">
    <property type="entry name" value="LRR_domain-containing"/>
</dbReference>
<name>A0A8K0GE08_IGNLU</name>
<gene>
    <name evidence="4" type="ORF">ILUMI_04984</name>
</gene>
<dbReference type="GO" id="GO:0005737">
    <property type="term" value="C:cytoplasm"/>
    <property type="evidence" value="ECO:0007669"/>
    <property type="project" value="TreeGrafter"/>
</dbReference>
<dbReference type="InterPro" id="IPR032675">
    <property type="entry name" value="LRR_dom_sf"/>
</dbReference>
<dbReference type="SMART" id="SM00369">
    <property type="entry name" value="LRR_TYP"/>
    <property type="match status" value="2"/>
</dbReference>
<dbReference type="EMBL" id="VTPC01001790">
    <property type="protein sequence ID" value="KAF2901200.1"/>
    <property type="molecule type" value="Genomic_DNA"/>
</dbReference>
<dbReference type="InterPro" id="IPR001611">
    <property type="entry name" value="Leu-rich_rpt"/>
</dbReference>
<proteinExistence type="predicted"/>
<evidence type="ECO:0000313" key="5">
    <source>
        <dbReference type="Proteomes" id="UP000801492"/>
    </source>
</evidence>
<organism evidence="4 5">
    <name type="scientific">Ignelater luminosus</name>
    <name type="common">Cucubano</name>
    <name type="synonym">Pyrophorus luminosus</name>
    <dbReference type="NCBI Taxonomy" id="2038154"/>
    <lineage>
        <taxon>Eukaryota</taxon>
        <taxon>Metazoa</taxon>
        <taxon>Ecdysozoa</taxon>
        <taxon>Arthropoda</taxon>
        <taxon>Hexapoda</taxon>
        <taxon>Insecta</taxon>
        <taxon>Pterygota</taxon>
        <taxon>Neoptera</taxon>
        <taxon>Endopterygota</taxon>
        <taxon>Coleoptera</taxon>
        <taxon>Polyphaga</taxon>
        <taxon>Elateriformia</taxon>
        <taxon>Elateroidea</taxon>
        <taxon>Elateridae</taxon>
        <taxon>Agrypninae</taxon>
        <taxon>Pyrophorini</taxon>
        <taxon>Ignelater</taxon>
    </lineage>
</organism>
<evidence type="ECO:0000256" key="3">
    <source>
        <dbReference type="SAM" id="MobiDB-lite"/>
    </source>
</evidence>
<dbReference type="OrthoDB" id="1394818at2759"/>
<accession>A0A8K0GE08</accession>
<sequence>MPRNHKESSKYENNGSNRKSHTFMSAEDQAAGKKSLWTELEITGTIRNLSPNLFQLTHLTGLYLKNNCLQRLPPDICQLINLRTLDVSYNKLRSLPAELGDLIHLSPNPIKQEARPYQYSPNTIPFASRFIMTGTGPPCNPKPPQPRSFFGMELLLSHNILRILPYELGKLFNLIVLGLHGNPLNKDIMTLYSEPNGTHKLLTYMLDNLQ</sequence>
<evidence type="ECO:0000256" key="1">
    <source>
        <dbReference type="ARBA" id="ARBA00022614"/>
    </source>
</evidence>
<dbReference type="InterPro" id="IPR003591">
    <property type="entry name" value="Leu-rich_rpt_typical-subtyp"/>
</dbReference>
<feature type="region of interest" description="Disordered" evidence="3">
    <location>
        <begin position="1"/>
        <end position="25"/>
    </location>
</feature>
<evidence type="ECO:0008006" key="6">
    <source>
        <dbReference type="Google" id="ProtNLM"/>
    </source>
</evidence>
<keyword evidence="2" id="KW-0677">Repeat</keyword>
<dbReference type="PANTHER" id="PTHR48051">
    <property type="match status" value="1"/>
</dbReference>
<dbReference type="AlphaFoldDB" id="A0A8K0GE08"/>
<keyword evidence="5" id="KW-1185">Reference proteome</keyword>
<dbReference type="Proteomes" id="UP000801492">
    <property type="component" value="Unassembled WGS sequence"/>
</dbReference>
<reference evidence="4" key="1">
    <citation type="submission" date="2019-08" db="EMBL/GenBank/DDBJ databases">
        <title>The genome of the North American firefly Photinus pyralis.</title>
        <authorList>
            <consortium name="Photinus pyralis genome working group"/>
            <person name="Fallon T.R."/>
            <person name="Sander Lower S.E."/>
            <person name="Weng J.-K."/>
        </authorList>
    </citation>
    <scope>NUCLEOTIDE SEQUENCE</scope>
    <source>
        <strain evidence="4">TRF0915ILg1</strain>
        <tissue evidence="4">Whole body</tissue>
    </source>
</reference>